<proteinExistence type="inferred from homology"/>
<comment type="caution">
    <text evidence="6">The sequence shown here is derived from an EMBL/GenBank/DDBJ whole genome shotgun (WGS) entry which is preliminary data.</text>
</comment>
<dbReference type="PANTHER" id="PTHR46035:SF1">
    <property type="entry name" value="TETRATRICOPEPTIDE REPEAT PROTEIN 4"/>
    <property type="match status" value="1"/>
</dbReference>
<dbReference type="GO" id="GO:0005829">
    <property type="term" value="C:cytosol"/>
    <property type="evidence" value="ECO:0007669"/>
    <property type="project" value="TreeGrafter"/>
</dbReference>
<feature type="domain" description="Cns1/TTC4 wheel" evidence="5">
    <location>
        <begin position="200"/>
        <end position="264"/>
    </location>
</feature>
<keyword evidence="1" id="KW-0677">Repeat</keyword>
<dbReference type="PANTHER" id="PTHR46035">
    <property type="entry name" value="TETRATRICOPEPTIDE REPEAT PROTEIN 4"/>
    <property type="match status" value="1"/>
</dbReference>
<dbReference type="Proteomes" id="UP001346149">
    <property type="component" value="Unassembled WGS sequence"/>
</dbReference>
<reference evidence="6 7" key="1">
    <citation type="journal article" date="2023" name="Hortic Res">
        <title>Pangenome of water caltrop reveals structural variations and asymmetric subgenome divergence after allopolyploidization.</title>
        <authorList>
            <person name="Zhang X."/>
            <person name="Chen Y."/>
            <person name="Wang L."/>
            <person name="Yuan Y."/>
            <person name="Fang M."/>
            <person name="Shi L."/>
            <person name="Lu R."/>
            <person name="Comes H.P."/>
            <person name="Ma Y."/>
            <person name="Chen Y."/>
            <person name="Huang G."/>
            <person name="Zhou Y."/>
            <person name="Zheng Z."/>
            <person name="Qiu Y."/>
        </authorList>
    </citation>
    <scope>NUCLEOTIDE SEQUENCE [LARGE SCALE GENOMIC DNA]</scope>
    <source>
        <strain evidence="6">F231</strain>
    </source>
</reference>
<dbReference type="SUPFAM" id="SSF48452">
    <property type="entry name" value="TPR-like"/>
    <property type="match status" value="1"/>
</dbReference>
<dbReference type="CDD" id="cd21377">
    <property type="entry name" value="CTWD_Cns1-like"/>
    <property type="match status" value="1"/>
</dbReference>
<dbReference type="Pfam" id="PF18972">
    <property type="entry name" value="Wheel"/>
    <property type="match status" value="1"/>
</dbReference>
<accession>A0AAN7M3Y6</accession>
<dbReference type="GO" id="GO:0030544">
    <property type="term" value="F:Hsp70 protein binding"/>
    <property type="evidence" value="ECO:0007669"/>
    <property type="project" value="TreeGrafter"/>
</dbReference>
<dbReference type="EMBL" id="JAXQNO010000006">
    <property type="protein sequence ID" value="KAK4797442.1"/>
    <property type="molecule type" value="Genomic_DNA"/>
</dbReference>
<dbReference type="GO" id="GO:0005634">
    <property type="term" value="C:nucleus"/>
    <property type="evidence" value="ECO:0007669"/>
    <property type="project" value="TreeGrafter"/>
</dbReference>
<dbReference type="Pfam" id="PF14559">
    <property type="entry name" value="TPR_19"/>
    <property type="match status" value="1"/>
</dbReference>
<keyword evidence="7" id="KW-1185">Reference proteome</keyword>
<dbReference type="SMART" id="SM00028">
    <property type="entry name" value="TPR"/>
    <property type="match status" value="3"/>
</dbReference>
<sequence>MALWMEAGSEPRTESEIADLDAITALKESAALELKDKGNEYVKKGRKHYSDAIDCYTRAINQKVLSDSDTSTLYANRAHVNLLLGNYRRALSDSEEAIRLCPTNIKAYYRAVKASLSLNLLEEAKSHCKNGLKKDPDNEELKKLDQKIDSQILEDEKREAEISDALATAKRLISALEERKLKIGKAMYRELTGLKKPTLDRNNILHWPVLFLYAEVMSSDFVEDFCETDMFLVHLDTIFSEPLPRDKDNNYTRDAVELYYEAGSEVTLSKYRILRHFLEGTAAANVDLEGDEESAAASNQTLSIGNNSCKWVKVNERRTLHDVLREPNLIIPGIPAFFVVSKTSSFYQIFKSGKWTPGFRHNYAT</sequence>
<protein>
    <recommendedName>
        <fullName evidence="5">Cns1/TTC4 wheel domain-containing protein</fullName>
    </recommendedName>
</protein>
<dbReference type="InterPro" id="IPR044059">
    <property type="entry name" value="Csn1/TTC4_wheel"/>
</dbReference>
<evidence type="ECO:0000313" key="6">
    <source>
        <dbReference type="EMBL" id="KAK4797442.1"/>
    </source>
</evidence>
<organism evidence="6 7">
    <name type="scientific">Trapa natans</name>
    <name type="common">Water chestnut</name>
    <dbReference type="NCBI Taxonomy" id="22666"/>
    <lineage>
        <taxon>Eukaryota</taxon>
        <taxon>Viridiplantae</taxon>
        <taxon>Streptophyta</taxon>
        <taxon>Embryophyta</taxon>
        <taxon>Tracheophyta</taxon>
        <taxon>Spermatophyta</taxon>
        <taxon>Magnoliopsida</taxon>
        <taxon>eudicotyledons</taxon>
        <taxon>Gunneridae</taxon>
        <taxon>Pentapetalae</taxon>
        <taxon>rosids</taxon>
        <taxon>malvids</taxon>
        <taxon>Myrtales</taxon>
        <taxon>Lythraceae</taxon>
        <taxon>Trapa</taxon>
    </lineage>
</organism>
<evidence type="ECO:0000259" key="5">
    <source>
        <dbReference type="Pfam" id="PF18972"/>
    </source>
</evidence>
<evidence type="ECO:0000256" key="1">
    <source>
        <dbReference type="ARBA" id="ARBA00022737"/>
    </source>
</evidence>
<dbReference type="Gene3D" id="1.25.40.10">
    <property type="entry name" value="Tetratricopeptide repeat domain"/>
    <property type="match status" value="1"/>
</dbReference>
<dbReference type="InterPro" id="IPR011990">
    <property type="entry name" value="TPR-like_helical_dom_sf"/>
</dbReference>
<gene>
    <name evidence="6" type="ORF">SAY86_029768</name>
</gene>
<keyword evidence="2 4" id="KW-0802">TPR repeat</keyword>
<evidence type="ECO:0000256" key="3">
    <source>
        <dbReference type="ARBA" id="ARBA00023602"/>
    </source>
</evidence>
<evidence type="ECO:0000256" key="4">
    <source>
        <dbReference type="PROSITE-ProRule" id="PRU00339"/>
    </source>
</evidence>
<feature type="repeat" description="TPR" evidence="4">
    <location>
        <begin position="71"/>
        <end position="104"/>
    </location>
</feature>
<name>A0AAN7M3Y6_TRANT</name>
<evidence type="ECO:0000313" key="7">
    <source>
        <dbReference type="Proteomes" id="UP001346149"/>
    </source>
</evidence>
<dbReference type="GO" id="GO:0006457">
    <property type="term" value="P:protein folding"/>
    <property type="evidence" value="ECO:0007669"/>
    <property type="project" value="TreeGrafter"/>
</dbReference>
<dbReference type="AlphaFoldDB" id="A0AAN7M3Y6"/>
<dbReference type="PROSITE" id="PS50005">
    <property type="entry name" value="TPR"/>
    <property type="match status" value="1"/>
</dbReference>
<comment type="similarity">
    <text evidence="3">Belongs to the TTC4 family.</text>
</comment>
<dbReference type="InterPro" id="IPR019734">
    <property type="entry name" value="TPR_rpt"/>
</dbReference>
<evidence type="ECO:0000256" key="2">
    <source>
        <dbReference type="ARBA" id="ARBA00022803"/>
    </source>
</evidence>
<dbReference type="GO" id="GO:0051879">
    <property type="term" value="F:Hsp90 protein binding"/>
    <property type="evidence" value="ECO:0007669"/>
    <property type="project" value="InterPro"/>
</dbReference>